<evidence type="ECO:0000313" key="3">
    <source>
        <dbReference type="Proteomes" id="UP000615755"/>
    </source>
</evidence>
<dbReference type="RefSeq" id="WP_192507659.1">
    <property type="nucleotide sequence ID" value="NZ_AQGV01000012.1"/>
</dbReference>
<organism evidence="2 3">
    <name type="scientific">Pseudoalteromonas aurantia 208</name>
    <dbReference type="NCBI Taxonomy" id="1314867"/>
    <lineage>
        <taxon>Bacteria</taxon>
        <taxon>Pseudomonadati</taxon>
        <taxon>Pseudomonadota</taxon>
        <taxon>Gammaproteobacteria</taxon>
        <taxon>Alteromonadales</taxon>
        <taxon>Pseudoalteromonadaceae</taxon>
        <taxon>Pseudoalteromonas</taxon>
    </lineage>
</organism>
<feature type="domain" description="Methyltransferase type 11" evidence="1">
    <location>
        <begin position="124"/>
        <end position="208"/>
    </location>
</feature>
<evidence type="ECO:0000259" key="1">
    <source>
        <dbReference type="Pfam" id="PF08241"/>
    </source>
</evidence>
<accession>A0ABR9EBK1</accession>
<dbReference type="Proteomes" id="UP000615755">
    <property type="component" value="Unassembled WGS sequence"/>
</dbReference>
<keyword evidence="3" id="KW-1185">Reference proteome</keyword>
<dbReference type="Gene3D" id="3.40.50.150">
    <property type="entry name" value="Vaccinia Virus protein VP39"/>
    <property type="match status" value="1"/>
</dbReference>
<sequence>MEHVSDSEYKNAVLALLNSEPDAGLMAPYISVLVEYLATTTGISAHFDMNEWNDATTDQGVAISPVQAAKCLQETLRSQKFMQGVHSAIKDKAAQSDETIQVLYAGTGPYATLLLPLLSVLEYTQVKATLIDIHPENVAAVKALITHFGVEDNIIDIVCADATQWQASENRLFDIIISETMTALLKREPQVFIFAHLSQYLKPSGVLIPEEVSLKSWLVDDINPDVLLGEFFKLDLEHALDIYKGDRSAFSGSQLIPEGFETGYRFKLTTDIKVYGTHYLTENECSLNIPLTFLPHKAILKGGDKIHYDYVTPNSADFVFRFPLKVIPTSEQELSSWDVTTSNGIKLVKRIYERSQTGKHGGGLSVPDNEWQAQLRLVELLDLPLHSVMQALFEYESFPLFEQWLIEHYEGLENPVAVNTMNDALMDCLLSKSENTPV</sequence>
<name>A0ABR9EBK1_9GAMM</name>
<dbReference type="SUPFAM" id="SSF53335">
    <property type="entry name" value="S-adenosyl-L-methionine-dependent methyltransferases"/>
    <property type="match status" value="1"/>
</dbReference>
<proteinExistence type="predicted"/>
<dbReference type="InterPro" id="IPR013216">
    <property type="entry name" value="Methyltransf_11"/>
</dbReference>
<comment type="caution">
    <text evidence="2">The sequence shown here is derived from an EMBL/GenBank/DDBJ whole genome shotgun (WGS) entry which is preliminary data.</text>
</comment>
<gene>
    <name evidence="2" type="ORF">PAUR_a1950</name>
</gene>
<dbReference type="EMBL" id="AQGV01000012">
    <property type="protein sequence ID" value="MBE0368367.1"/>
    <property type="molecule type" value="Genomic_DNA"/>
</dbReference>
<dbReference type="CDD" id="cd02440">
    <property type="entry name" value="AdoMet_MTases"/>
    <property type="match status" value="1"/>
</dbReference>
<evidence type="ECO:0000313" key="2">
    <source>
        <dbReference type="EMBL" id="MBE0368367.1"/>
    </source>
</evidence>
<dbReference type="Pfam" id="PF08241">
    <property type="entry name" value="Methyltransf_11"/>
    <property type="match status" value="1"/>
</dbReference>
<reference evidence="2 3" key="1">
    <citation type="submission" date="2015-03" db="EMBL/GenBank/DDBJ databases">
        <title>Genome sequence of Pseudoalteromonas aurantia.</title>
        <authorList>
            <person name="Xie B.-B."/>
            <person name="Rong J.-C."/>
            <person name="Qin Q.-L."/>
            <person name="Zhang Y.-Z."/>
        </authorList>
    </citation>
    <scope>NUCLEOTIDE SEQUENCE [LARGE SCALE GENOMIC DNA]</scope>
    <source>
        <strain evidence="2 3">208</strain>
    </source>
</reference>
<protein>
    <recommendedName>
        <fullName evidence="1">Methyltransferase type 11 domain-containing protein</fullName>
    </recommendedName>
</protein>
<dbReference type="InterPro" id="IPR029063">
    <property type="entry name" value="SAM-dependent_MTases_sf"/>
</dbReference>